<sequence>MTGVISHFTGVVVNLTQGLHRAVQQKPNAVATVCAGRTRTHRESVDRIARLAGALQDLGIEDGERAAILSLNSDRYHEFLGATLWAGGVVVPVNLRWSIPEIAESLTEVDARVLVVDDAFAGHVDGIRAAHPRLEHVVHAGDGATPDGMQPFEELIGSHEPIEDTGRRGDDLAAVFYTGGTTGRSKGVMLSHANLLTSSIGTLATEHFISPDGVFLHAAPMFHLADLAAWTGQLIRGGTHVMIPMFEPVALMTAVAEHQVTDVLLVPTMIQLLVDHPRIDEFDLTSIRRISYGASPMSEGVLGRALKALPNAQFTQLYGMTELSPAATGNLPIDHEHPKRRRAAGRALPHNEVRIVGPDDVELPRGEVGEIVVRGGNVMLGYWNRPEETAEALRGGWMHTGDGGYMDDDGYVYISDRIKDMIISGGENVYSVEVESVLTQHPSIATCAVIGVPDEKWGERVHAVVVPVGGASLTIEELREFCAERIAGYKTPRSMELVEGLPLSAAGKVLKRELRKPYWEDQERAVH</sequence>
<evidence type="ECO:0000259" key="3">
    <source>
        <dbReference type="Pfam" id="PF00501"/>
    </source>
</evidence>
<comment type="similarity">
    <text evidence="1">Belongs to the ATP-dependent AMP-binding enzyme family.</text>
</comment>
<proteinExistence type="inferred from homology"/>
<evidence type="ECO:0000259" key="4">
    <source>
        <dbReference type="Pfam" id="PF13193"/>
    </source>
</evidence>
<dbReference type="Proteomes" id="UP000541969">
    <property type="component" value="Unassembled WGS sequence"/>
</dbReference>
<dbReference type="PANTHER" id="PTHR43767:SF1">
    <property type="entry name" value="NONRIBOSOMAL PEPTIDE SYNTHASE PES1 (EUROFUNG)-RELATED"/>
    <property type="match status" value="1"/>
</dbReference>
<dbReference type="SUPFAM" id="SSF56801">
    <property type="entry name" value="Acetyl-CoA synthetase-like"/>
    <property type="match status" value="1"/>
</dbReference>
<dbReference type="PANTHER" id="PTHR43767">
    <property type="entry name" value="LONG-CHAIN-FATTY-ACID--COA LIGASE"/>
    <property type="match status" value="1"/>
</dbReference>
<dbReference type="FunFam" id="3.30.300.30:FF:000008">
    <property type="entry name" value="2,3-dihydroxybenzoate-AMP ligase"/>
    <property type="match status" value="1"/>
</dbReference>
<dbReference type="InterPro" id="IPR020845">
    <property type="entry name" value="AMP-binding_CS"/>
</dbReference>
<dbReference type="InterPro" id="IPR000873">
    <property type="entry name" value="AMP-dep_synth/lig_dom"/>
</dbReference>
<keyword evidence="6" id="KW-1185">Reference proteome</keyword>
<dbReference type="InterPro" id="IPR050237">
    <property type="entry name" value="ATP-dep_AMP-bd_enzyme"/>
</dbReference>
<gene>
    <name evidence="5" type="ORF">GGQ55_000210</name>
</gene>
<evidence type="ECO:0000256" key="1">
    <source>
        <dbReference type="ARBA" id="ARBA00006432"/>
    </source>
</evidence>
<protein>
    <submittedName>
        <fullName evidence="5">Acyl-CoA synthetase (AMP-forming)/AMP-acid ligase II</fullName>
    </submittedName>
</protein>
<dbReference type="EMBL" id="JACBZT010000001">
    <property type="protein sequence ID" value="NYJ03932.1"/>
    <property type="molecule type" value="Genomic_DNA"/>
</dbReference>
<dbReference type="RefSeq" id="WP_366488509.1">
    <property type="nucleotide sequence ID" value="NZ_JACBZT010000001.1"/>
</dbReference>
<dbReference type="InterPro" id="IPR025110">
    <property type="entry name" value="AMP-bd_C"/>
</dbReference>
<dbReference type="Gene3D" id="3.40.50.12780">
    <property type="entry name" value="N-terminal domain of ligase-like"/>
    <property type="match status" value="1"/>
</dbReference>
<dbReference type="GO" id="GO:0016878">
    <property type="term" value="F:acid-thiol ligase activity"/>
    <property type="evidence" value="ECO:0007669"/>
    <property type="project" value="UniProtKB-ARBA"/>
</dbReference>
<name>A0A853CBE0_9ACTN</name>
<accession>A0A853CBE0</accession>
<dbReference type="Pfam" id="PF00501">
    <property type="entry name" value="AMP-binding"/>
    <property type="match status" value="1"/>
</dbReference>
<dbReference type="InterPro" id="IPR042099">
    <property type="entry name" value="ANL_N_sf"/>
</dbReference>
<comment type="caution">
    <text evidence="5">The sequence shown here is derived from an EMBL/GenBank/DDBJ whole genome shotgun (WGS) entry which is preliminary data.</text>
</comment>
<dbReference type="InterPro" id="IPR045851">
    <property type="entry name" value="AMP-bd_C_sf"/>
</dbReference>
<dbReference type="CDD" id="cd17631">
    <property type="entry name" value="FACL_FadD13-like"/>
    <property type="match status" value="1"/>
</dbReference>
<evidence type="ECO:0000256" key="2">
    <source>
        <dbReference type="ARBA" id="ARBA00022598"/>
    </source>
</evidence>
<reference evidence="5 6" key="1">
    <citation type="submission" date="2020-07" db="EMBL/GenBank/DDBJ databases">
        <title>Sequencing the genomes of 1000 actinobacteria strains.</title>
        <authorList>
            <person name="Klenk H.-P."/>
        </authorList>
    </citation>
    <scope>NUCLEOTIDE SEQUENCE [LARGE SCALE GENOMIC DNA]</scope>
    <source>
        <strain evidence="5 6">DSM 104001</strain>
    </source>
</reference>
<organism evidence="5 6">
    <name type="scientific">Petropleomorpha daqingensis</name>
    <dbReference type="NCBI Taxonomy" id="2026353"/>
    <lineage>
        <taxon>Bacteria</taxon>
        <taxon>Bacillati</taxon>
        <taxon>Actinomycetota</taxon>
        <taxon>Actinomycetes</taxon>
        <taxon>Geodermatophilales</taxon>
        <taxon>Geodermatophilaceae</taxon>
        <taxon>Petropleomorpha</taxon>
    </lineage>
</organism>
<evidence type="ECO:0000313" key="6">
    <source>
        <dbReference type="Proteomes" id="UP000541969"/>
    </source>
</evidence>
<dbReference type="AlphaFoldDB" id="A0A853CBE0"/>
<dbReference type="Pfam" id="PF13193">
    <property type="entry name" value="AMP-binding_C"/>
    <property type="match status" value="1"/>
</dbReference>
<dbReference type="Gene3D" id="3.30.300.30">
    <property type="match status" value="1"/>
</dbReference>
<dbReference type="PROSITE" id="PS00455">
    <property type="entry name" value="AMP_BINDING"/>
    <property type="match status" value="1"/>
</dbReference>
<keyword evidence="2 5" id="KW-0436">Ligase</keyword>
<feature type="domain" description="AMP-dependent synthetase/ligase" evidence="3">
    <location>
        <begin position="20"/>
        <end position="383"/>
    </location>
</feature>
<evidence type="ECO:0000313" key="5">
    <source>
        <dbReference type="EMBL" id="NYJ03932.1"/>
    </source>
</evidence>
<dbReference type="NCBIfam" id="NF004837">
    <property type="entry name" value="PRK06187.1"/>
    <property type="match status" value="1"/>
</dbReference>
<feature type="domain" description="AMP-binding enzyme C-terminal" evidence="4">
    <location>
        <begin position="433"/>
        <end position="508"/>
    </location>
</feature>